<dbReference type="PANTHER" id="PTHR31302:SF22">
    <property type="entry name" value="PHOSPHOESTERASE"/>
    <property type="match status" value="1"/>
</dbReference>
<protein>
    <submittedName>
        <fullName evidence="2">Metallophosphoesterase</fullName>
    </submittedName>
</protein>
<dbReference type="PIRSF" id="PIRSF033094">
    <property type="entry name" value="Pesterase_CT488"/>
    <property type="match status" value="1"/>
</dbReference>
<evidence type="ECO:0000313" key="3">
    <source>
        <dbReference type="Proteomes" id="UP000824136"/>
    </source>
</evidence>
<dbReference type="AlphaFoldDB" id="A0A9D1KLE3"/>
<organism evidence="2 3">
    <name type="scientific">Candidatus Faeciplasma pullistercoris</name>
    <dbReference type="NCBI Taxonomy" id="2840800"/>
    <lineage>
        <taxon>Bacteria</taxon>
        <taxon>Bacillati</taxon>
        <taxon>Bacillota</taxon>
        <taxon>Clostridia</taxon>
        <taxon>Eubacteriales</taxon>
        <taxon>Oscillospiraceae</taxon>
        <taxon>Oscillospiraceae incertae sedis</taxon>
        <taxon>Candidatus Faeciplasma</taxon>
    </lineage>
</organism>
<dbReference type="InterPro" id="IPR051158">
    <property type="entry name" value="Metallophosphoesterase_sf"/>
</dbReference>
<dbReference type="EMBL" id="DVLL01000021">
    <property type="protein sequence ID" value="HIT59347.1"/>
    <property type="molecule type" value="Genomic_DNA"/>
</dbReference>
<reference evidence="2" key="2">
    <citation type="journal article" date="2021" name="PeerJ">
        <title>Extensive microbial diversity within the chicken gut microbiome revealed by metagenomics and culture.</title>
        <authorList>
            <person name="Gilroy R."/>
            <person name="Ravi A."/>
            <person name="Getino M."/>
            <person name="Pursley I."/>
            <person name="Horton D.L."/>
            <person name="Alikhan N.F."/>
            <person name="Baker D."/>
            <person name="Gharbi K."/>
            <person name="Hall N."/>
            <person name="Watson M."/>
            <person name="Adriaenssens E.M."/>
            <person name="Foster-Nyarko E."/>
            <person name="Jarju S."/>
            <person name="Secka A."/>
            <person name="Antonio M."/>
            <person name="Oren A."/>
            <person name="Chaudhuri R.R."/>
            <person name="La Ragione R."/>
            <person name="Hildebrand F."/>
            <person name="Pallen M.J."/>
        </authorList>
    </citation>
    <scope>NUCLEOTIDE SEQUENCE</scope>
    <source>
        <strain evidence="2">CHK33-4379</strain>
    </source>
</reference>
<dbReference type="PANTHER" id="PTHR31302">
    <property type="entry name" value="TRANSMEMBRANE PROTEIN WITH METALLOPHOSPHOESTERASE DOMAIN-RELATED"/>
    <property type="match status" value="1"/>
</dbReference>
<sequence length="236" mass="26625">MSLFVIGDLHLSLSCDKPMDIFGGWTNYVSRLKENWQTLVGASDTVVIPGDISWAMGLDNALEDFRFIHELNGKKIILKGNHDYWWTTKSKADKFFAENGFDSLSVLNNNCYSYGDIGICGTRGWINDGSEPSDAKVIRREAMRLERSIQSALDGGLYPIVFLHYPPLYGESVNEDIMEVLMKYSIKLCFYGHLHGPSCRLAVNGIRYGIDFRLVSSDYLQFSPLDITTIVQSAKK</sequence>
<evidence type="ECO:0000313" key="2">
    <source>
        <dbReference type="EMBL" id="HIT59347.1"/>
    </source>
</evidence>
<accession>A0A9D1KLE3</accession>
<feature type="domain" description="Calcineurin-like phosphoesterase" evidence="1">
    <location>
        <begin position="1"/>
        <end position="197"/>
    </location>
</feature>
<proteinExistence type="predicted"/>
<dbReference type="InterPro" id="IPR014578">
    <property type="entry name" value="Pesterase_CT488"/>
</dbReference>
<dbReference type="GO" id="GO:0016787">
    <property type="term" value="F:hydrolase activity"/>
    <property type="evidence" value="ECO:0007669"/>
    <property type="project" value="InterPro"/>
</dbReference>
<dbReference type="InterPro" id="IPR004843">
    <property type="entry name" value="Calcineurin-like_PHP"/>
</dbReference>
<dbReference type="Proteomes" id="UP000824136">
    <property type="component" value="Unassembled WGS sequence"/>
</dbReference>
<dbReference type="Gene3D" id="3.60.21.10">
    <property type="match status" value="1"/>
</dbReference>
<comment type="caution">
    <text evidence="2">The sequence shown here is derived from an EMBL/GenBank/DDBJ whole genome shotgun (WGS) entry which is preliminary data.</text>
</comment>
<reference evidence="2" key="1">
    <citation type="submission" date="2020-10" db="EMBL/GenBank/DDBJ databases">
        <authorList>
            <person name="Gilroy R."/>
        </authorList>
    </citation>
    <scope>NUCLEOTIDE SEQUENCE</scope>
    <source>
        <strain evidence="2">CHK33-4379</strain>
    </source>
</reference>
<dbReference type="Pfam" id="PF00149">
    <property type="entry name" value="Metallophos"/>
    <property type="match status" value="1"/>
</dbReference>
<gene>
    <name evidence="2" type="ORF">IAC39_06520</name>
</gene>
<evidence type="ECO:0000259" key="1">
    <source>
        <dbReference type="Pfam" id="PF00149"/>
    </source>
</evidence>
<dbReference type="SUPFAM" id="SSF56300">
    <property type="entry name" value="Metallo-dependent phosphatases"/>
    <property type="match status" value="1"/>
</dbReference>
<name>A0A9D1KLE3_9FIRM</name>
<dbReference type="InterPro" id="IPR029052">
    <property type="entry name" value="Metallo-depent_PP-like"/>
</dbReference>